<dbReference type="EC" id="2.1.1.171" evidence="3"/>
<dbReference type="OrthoDB" id="9803017at2"/>
<dbReference type="Proteomes" id="UP000243900">
    <property type="component" value="Unassembled WGS sequence"/>
</dbReference>
<name>A0A2P6ATC5_9GAMM</name>
<dbReference type="InterPro" id="IPR029063">
    <property type="entry name" value="SAM-dependent_MTases_sf"/>
</dbReference>
<comment type="caution">
    <text evidence="5">The sequence shown here is derived from an EMBL/GenBank/DDBJ whole genome shotgun (WGS) entry which is preliminary data.</text>
</comment>
<keyword evidence="2 3" id="KW-0808">Transferase</keyword>
<reference evidence="6" key="1">
    <citation type="submission" date="2018-02" db="EMBL/GenBank/DDBJ databases">
        <title>Genome sequencing of Solimonas sp. HR-BB.</title>
        <authorList>
            <person name="Lee Y."/>
            <person name="Jeon C.O."/>
        </authorList>
    </citation>
    <scope>NUCLEOTIDE SEQUENCE [LARGE SCALE GENOMIC DNA]</scope>
    <source>
        <strain evidence="6">HR-E</strain>
    </source>
</reference>
<dbReference type="Gene3D" id="3.40.50.150">
    <property type="entry name" value="Vaccinia Virus protein VP39"/>
    <property type="match status" value="1"/>
</dbReference>
<keyword evidence="6" id="KW-1185">Reference proteome</keyword>
<dbReference type="Pfam" id="PF03602">
    <property type="entry name" value="Cons_hypoth95"/>
    <property type="match status" value="1"/>
</dbReference>
<dbReference type="SUPFAM" id="SSF53335">
    <property type="entry name" value="S-adenosyl-L-methionine-dependent methyltransferases"/>
    <property type="match status" value="1"/>
</dbReference>
<keyword evidence="1 3" id="KW-0489">Methyltransferase</keyword>
<dbReference type="GO" id="GO:0052913">
    <property type="term" value="F:16S rRNA (guanine(966)-N(2))-methyltransferase activity"/>
    <property type="evidence" value="ECO:0007669"/>
    <property type="project" value="UniProtKB-EC"/>
</dbReference>
<dbReference type="AlphaFoldDB" id="A0A2P6ATC5"/>
<dbReference type="PANTHER" id="PTHR43542">
    <property type="entry name" value="METHYLTRANSFERASE"/>
    <property type="match status" value="1"/>
</dbReference>
<evidence type="ECO:0000256" key="3">
    <source>
        <dbReference type="PIRNR" id="PIRNR004553"/>
    </source>
</evidence>
<comment type="similarity">
    <text evidence="3">Belongs to the methyltransferase superfamily. RsmD family.</text>
</comment>
<dbReference type="InterPro" id="IPR004398">
    <property type="entry name" value="RNA_MeTrfase_RsmD"/>
</dbReference>
<dbReference type="CDD" id="cd02440">
    <property type="entry name" value="AdoMet_MTases"/>
    <property type="match status" value="1"/>
</dbReference>
<keyword evidence="3" id="KW-0698">rRNA processing</keyword>
<organism evidence="5 6">
    <name type="scientific">Amnimonas aquatica</name>
    <dbReference type="NCBI Taxonomy" id="2094561"/>
    <lineage>
        <taxon>Bacteria</taxon>
        <taxon>Pseudomonadati</taxon>
        <taxon>Pseudomonadota</taxon>
        <taxon>Gammaproteobacteria</taxon>
        <taxon>Moraxellales</taxon>
        <taxon>Moraxellaceae</taxon>
        <taxon>Amnimonas</taxon>
    </lineage>
</organism>
<feature type="region of interest" description="Disordered" evidence="4">
    <location>
        <begin position="196"/>
        <end position="218"/>
    </location>
</feature>
<comment type="catalytic activity">
    <reaction evidence="3">
        <text>guanosine(966) in 16S rRNA + S-adenosyl-L-methionine = N(2)-methylguanosine(966) in 16S rRNA + S-adenosyl-L-homocysteine + H(+)</text>
        <dbReference type="Rhea" id="RHEA:23548"/>
        <dbReference type="Rhea" id="RHEA-COMP:10211"/>
        <dbReference type="Rhea" id="RHEA-COMP:10212"/>
        <dbReference type="ChEBI" id="CHEBI:15378"/>
        <dbReference type="ChEBI" id="CHEBI:57856"/>
        <dbReference type="ChEBI" id="CHEBI:59789"/>
        <dbReference type="ChEBI" id="CHEBI:74269"/>
        <dbReference type="ChEBI" id="CHEBI:74481"/>
        <dbReference type="EC" id="2.1.1.171"/>
    </reaction>
</comment>
<keyword evidence="3" id="KW-0949">S-adenosyl-L-methionine</keyword>
<dbReference type="PANTHER" id="PTHR43542:SF1">
    <property type="entry name" value="METHYLTRANSFERASE"/>
    <property type="match status" value="1"/>
</dbReference>
<accession>A0A2P6ATC5</accession>
<protein>
    <recommendedName>
        <fullName evidence="3">Ribosomal RNA small subunit methyltransferase D</fullName>
        <ecNumber evidence="3">2.1.1.171</ecNumber>
    </recommendedName>
</protein>
<dbReference type="PIRSF" id="PIRSF004553">
    <property type="entry name" value="CHP00095"/>
    <property type="match status" value="1"/>
</dbReference>
<dbReference type="EMBL" id="PTQZ01000073">
    <property type="protein sequence ID" value="PQA45448.1"/>
    <property type="molecule type" value="Genomic_DNA"/>
</dbReference>
<evidence type="ECO:0000313" key="5">
    <source>
        <dbReference type="EMBL" id="PQA45448.1"/>
    </source>
</evidence>
<dbReference type="NCBIfam" id="TIGR00095">
    <property type="entry name" value="16S rRNA (guanine(966)-N(2))-methyltransferase RsmD"/>
    <property type="match status" value="1"/>
</dbReference>
<evidence type="ECO:0000256" key="2">
    <source>
        <dbReference type="ARBA" id="ARBA00022679"/>
    </source>
</evidence>
<evidence type="ECO:0000256" key="4">
    <source>
        <dbReference type="SAM" id="MobiDB-lite"/>
    </source>
</evidence>
<evidence type="ECO:0000313" key="6">
    <source>
        <dbReference type="Proteomes" id="UP000243900"/>
    </source>
</evidence>
<evidence type="ECO:0000256" key="1">
    <source>
        <dbReference type="ARBA" id="ARBA00022603"/>
    </source>
</evidence>
<gene>
    <name evidence="5" type="primary">rsmD</name>
    <name evidence="5" type="ORF">C5O18_04450</name>
</gene>
<sequence>MSRGGGTRELRIVGGRWRSRRLRFLDLPGLRPTPDRVRETLFNWLQFEVPGRHVLDLFAGSGALGFEALSRGAASLTLVERDARQAAGLRDAATTLAAEHCQVLTADSERWLRTAVAPPGGYGLILLDPPFHQDIPARVLALLAEKGWLNTGVWVYVETEQAPDSLTLPPALVLHRQTRAGLVHALLYHVADAAEAPDTDSAGQGEKNRAGDPAGEPA</sequence>
<dbReference type="RefSeq" id="WP_105191818.1">
    <property type="nucleotide sequence ID" value="NZ_PTQZ01000073.1"/>
</dbReference>
<comment type="function">
    <text evidence="3">Specifically methylates the guanine in position 966 of 16S rRNA in the assembled 30S particle.</text>
</comment>
<proteinExistence type="inferred from homology"/>